<gene>
    <name evidence="2" type="ORF">DM02DRAFT_569908</name>
</gene>
<organism evidence="2 3">
    <name type="scientific">Periconia macrospinosa</name>
    <dbReference type="NCBI Taxonomy" id="97972"/>
    <lineage>
        <taxon>Eukaryota</taxon>
        <taxon>Fungi</taxon>
        <taxon>Dikarya</taxon>
        <taxon>Ascomycota</taxon>
        <taxon>Pezizomycotina</taxon>
        <taxon>Dothideomycetes</taxon>
        <taxon>Pleosporomycetidae</taxon>
        <taxon>Pleosporales</taxon>
        <taxon>Massarineae</taxon>
        <taxon>Periconiaceae</taxon>
        <taxon>Periconia</taxon>
    </lineage>
</organism>
<dbReference type="EMBL" id="KZ805469">
    <property type="protein sequence ID" value="PVH96266.1"/>
    <property type="molecule type" value="Genomic_DNA"/>
</dbReference>
<evidence type="ECO:0000313" key="3">
    <source>
        <dbReference type="Proteomes" id="UP000244855"/>
    </source>
</evidence>
<reference evidence="2 3" key="1">
    <citation type="journal article" date="2018" name="Sci. Rep.">
        <title>Comparative genomics provides insights into the lifestyle and reveals functional heterogeneity of dark septate endophytic fungi.</title>
        <authorList>
            <person name="Knapp D.G."/>
            <person name="Nemeth J.B."/>
            <person name="Barry K."/>
            <person name="Hainaut M."/>
            <person name="Henrissat B."/>
            <person name="Johnson J."/>
            <person name="Kuo A."/>
            <person name="Lim J.H.P."/>
            <person name="Lipzen A."/>
            <person name="Nolan M."/>
            <person name="Ohm R.A."/>
            <person name="Tamas L."/>
            <person name="Grigoriev I.V."/>
            <person name="Spatafora J.W."/>
            <person name="Nagy L.G."/>
            <person name="Kovacs G.M."/>
        </authorList>
    </citation>
    <scope>NUCLEOTIDE SEQUENCE [LARGE SCALE GENOMIC DNA]</scope>
    <source>
        <strain evidence="2 3">DSE2036</strain>
    </source>
</reference>
<name>A0A2V1DDP0_9PLEO</name>
<dbReference type="STRING" id="97972.A0A2V1DDP0"/>
<dbReference type="OrthoDB" id="20872at2759"/>
<dbReference type="PANTHER" id="PTHR10622:SF12">
    <property type="entry name" value="HET DOMAIN-CONTAINING PROTEIN"/>
    <property type="match status" value="1"/>
</dbReference>
<accession>A0A2V1DDP0</accession>
<protein>
    <submittedName>
        <fullName evidence="2">HET-domain-containing protein</fullName>
    </submittedName>
</protein>
<dbReference type="AlphaFoldDB" id="A0A2V1DDP0"/>
<proteinExistence type="predicted"/>
<dbReference type="Proteomes" id="UP000244855">
    <property type="component" value="Unassembled WGS sequence"/>
</dbReference>
<keyword evidence="3" id="KW-1185">Reference proteome</keyword>
<dbReference type="PANTHER" id="PTHR10622">
    <property type="entry name" value="HET DOMAIN-CONTAINING PROTEIN"/>
    <property type="match status" value="1"/>
</dbReference>
<dbReference type="InterPro" id="IPR010730">
    <property type="entry name" value="HET"/>
</dbReference>
<feature type="domain" description="Heterokaryon incompatibility" evidence="1">
    <location>
        <begin position="23"/>
        <end position="117"/>
    </location>
</feature>
<feature type="non-terminal residue" evidence="2">
    <location>
        <position position="298"/>
    </location>
</feature>
<evidence type="ECO:0000313" key="2">
    <source>
        <dbReference type="EMBL" id="PVH96266.1"/>
    </source>
</evidence>
<sequence>MRLINTRTMELEEFWSWESTPQYAVLSHTWGNPQDEATFQDMKLRTWSNPEEQYGYEKIRMTCELALEKKLEYAWIDTCCIDKTSSAELSESINSMFKWYNQATICFAYLADWESEEASFSHCKWFTRGWTLQELIAPKEVIFYDKTWVNRGNKLELKSEIYRACNVPENILTGGIDLSDIHIANRMSWAASRITSREEDMAYCLLGIFNVNMPMLYGEGKKAFIRLQEQLVGEYHDLSIFAWKQLQGDRQDFMGILAPSPKEFGGASGLYQTPYQRIRSLEANFSLSNRGIQFQAPL</sequence>
<dbReference type="Pfam" id="PF06985">
    <property type="entry name" value="HET"/>
    <property type="match status" value="1"/>
</dbReference>
<evidence type="ECO:0000259" key="1">
    <source>
        <dbReference type="Pfam" id="PF06985"/>
    </source>
</evidence>